<dbReference type="InterPro" id="IPR016024">
    <property type="entry name" value="ARM-type_fold"/>
</dbReference>
<dbReference type="AlphaFoldDB" id="A0A7R9DXG2"/>
<name>A0A7R9DXG2_9NEOP</name>
<dbReference type="Pfam" id="PF08506">
    <property type="entry name" value="Cse1"/>
    <property type="match status" value="1"/>
</dbReference>
<gene>
    <name evidence="11" type="ORF">TMSB3V08_LOCUS204</name>
</gene>
<comment type="similarity">
    <text evidence="3">Belongs to the XPO2/CSE1 family.</text>
</comment>
<dbReference type="GO" id="GO:0005829">
    <property type="term" value="C:cytosol"/>
    <property type="evidence" value="ECO:0007669"/>
    <property type="project" value="TreeGrafter"/>
</dbReference>
<dbReference type="Pfam" id="PF03378">
    <property type="entry name" value="CAS_CSE1"/>
    <property type="match status" value="2"/>
</dbReference>
<evidence type="ECO:0000256" key="6">
    <source>
        <dbReference type="ARBA" id="ARBA00022490"/>
    </source>
</evidence>
<dbReference type="GO" id="GO:0005635">
    <property type="term" value="C:nuclear envelope"/>
    <property type="evidence" value="ECO:0007669"/>
    <property type="project" value="TreeGrafter"/>
</dbReference>
<evidence type="ECO:0000256" key="3">
    <source>
        <dbReference type="ARBA" id="ARBA00008669"/>
    </source>
</evidence>
<dbReference type="GO" id="GO:0006606">
    <property type="term" value="P:protein import into nucleus"/>
    <property type="evidence" value="ECO:0007669"/>
    <property type="project" value="TreeGrafter"/>
</dbReference>
<dbReference type="FunFam" id="1.25.10.10:FF:000057">
    <property type="entry name" value="Exportin-2 isoform 1"/>
    <property type="match status" value="1"/>
</dbReference>
<evidence type="ECO:0000256" key="8">
    <source>
        <dbReference type="ARBA" id="ARBA00023242"/>
    </source>
</evidence>
<evidence type="ECO:0000256" key="5">
    <source>
        <dbReference type="ARBA" id="ARBA00022448"/>
    </source>
</evidence>
<sequence length="1002" mass="114184">MDYGSILAEQFLESVELSKNYALLLLHLVDKPEVELTIKIAGAVAFKNFIKRNWPVTEDGTNRIHLEDRELVKKLIVNLMLHSPEAIQKQLSDAVSIIGRYDFPNKWPDLISEMVEKFGTGDFHVINGILHTAHSLFKRYRHEFKSQELWTEIKFVLDKFAKPLTELFQATMNLATTHANNPDALKVIYSSLVIICKVFYSLNFQDLPEFFEDNMAVWMPQFHILLTADVKCLHTEDDDEPGLLEKLKAQVCENVALYAQKYDEEFQPYLPNFVTAAWNLLISTGKQSKYDLLVSTALQFLATVADRSHYRHLFEDPVVLSNICEKVIIPNMEFRNEELFEDNPEEYIRRDIEGSDVDTRRRSACDLVKVLSRYFEAKMMEIFGQYVKIMLKHYEDNPALNWRSKDAALYLVTSLASKGQTQRQGITQTSELVDLTDFARHHTLPELQKEDVNLLPVLKADSIKYVMIFRSILPKEMVVGSLTQLVRHLDATSQVVHTYAACAIDKILLMSVDGSPIVKAAELSSIAQEILTKLLNVLSRPNSLENEYVMKAIMRTFSCLQERVIPYLGEVLPKLTEKLAVVARNPSKPHFNHYLFETIGLSIRIVCSANPSSVSSFEAALFPIFQELLQQDVQEFIPYVFQVLSLLLEQHTSGDAPEPYMVLFPCLLSPVLWERPGNIHPLVRLLQAFIRTAAQQISNTHKVSGLLGVFQKLIASKLNDHEGFYLMQSIIEHFPKDALSPYMKQIFVLMFQRLSSTKTTKYVKGLLVFFCFYAVKLGASELIDMVDSIQQQMFRMVLERLFLQDIQKISGPVEKKVTAVGVTKMLCECPQFIDGPYSNMWAPLLQALVSFFELPEDKSLHPDDHFVEVDDAPGYQPSYSQLAFASKKEHDPLYGKSHHAPGYQPSYSQLAFASKKEHDPLYGKSHHAPSYQPSYSQLAFASKKEHDPLYDVSDPKIFLARSLGKLSTAYPGRFGPLITSGLSEQHRQHLTSYLNIAGVHMV</sequence>
<evidence type="ECO:0000256" key="7">
    <source>
        <dbReference type="ARBA" id="ARBA00022927"/>
    </source>
</evidence>
<dbReference type="InterPro" id="IPR011989">
    <property type="entry name" value="ARM-like"/>
</dbReference>
<dbReference type="PANTHER" id="PTHR10997:SF8">
    <property type="entry name" value="EXPORTIN-2"/>
    <property type="match status" value="1"/>
</dbReference>
<evidence type="ECO:0000259" key="10">
    <source>
        <dbReference type="PROSITE" id="PS50166"/>
    </source>
</evidence>
<dbReference type="InterPro" id="IPR001494">
    <property type="entry name" value="Importin-beta_N"/>
</dbReference>
<protein>
    <recommendedName>
        <fullName evidence="4">Exportin-2</fullName>
    </recommendedName>
    <alternativeName>
        <fullName evidence="9">Importin-alpha re-exporter</fullName>
    </alternativeName>
</protein>
<keyword evidence="7" id="KW-0653">Protein transport</keyword>
<dbReference type="SMART" id="SM00913">
    <property type="entry name" value="IBN_N"/>
    <property type="match status" value="1"/>
</dbReference>
<dbReference type="InterPro" id="IPR013713">
    <property type="entry name" value="XPO2_central"/>
</dbReference>
<comment type="subcellular location">
    <subcellularLocation>
        <location evidence="2">Cytoplasm</location>
    </subcellularLocation>
    <subcellularLocation>
        <location evidence="1">Nucleus</location>
    </subcellularLocation>
</comment>
<dbReference type="InterPro" id="IPR005043">
    <property type="entry name" value="XPO2_C"/>
</dbReference>
<evidence type="ECO:0000313" key="11">
    <source>
        <dbReference type="EMBL" id="CAD7423212.1"/>
    </source>
</evidence>
<dbReference type="GO" id="GO:0031267">
    <property type="term" value="F:small GTPase binding"/>
    <property type="evidence" value="ECO:0007669"/>
    <property type="project" value="InterPro"/>
</dbReference>
<dbReference type="Pfam" id="PF03810">
    <property type="entry name" value="IBN_N"/>
    <property type="match status" value="1"/>
</dbReference>
<dbReference type="GO" id="GO:0005049">
    <property type="term" value="F:nuclear export signal receptor activity"/>
    <property type="evidence" value="ECO:0007669"/>
    <property type="project" value="TreeGrafter"/>
</dbReference>
<keyword evidence="8" id="KW-0539">Nucleus</keyword>
<evidence type="ECO:0000256" key="2">
    <source>
        <dbReference type="ARBA" id="ARBA00004496"/>
    </source>
</evidence>
<proteinExistence type="inferred from homology"/>
<dbReference type="PANTHER" id="PTHR10997">
    <property type="entry name" value="IMPORTIN-7, 8, 11"/>
    <property type="match status" value="1"/>
</dbReference>
<keyword evidence="5" id="KW-0813">Transport</keyword>
<dbReference type="Gene3D" id="1.25.10.10">
    <property type="entry name" value="Leucine-rich Repeat Variant"/>
    <property type="match status" value="1"/>
</dbReference>
<evidence type="ECO:0000256" key="4">
    <source>
        <dbReference type="ARBA" id="ARBA00018945"/>
    </source>
</evidence>
<dbReference type="PROSITE" id="PS50166">
    <property type="entry name" value="IMPORTIN_B_NT"/>
    <property type="match status" value="1"/>
</dbReference>
<keyword evidence="6" id="KW-0963">Cytoplasm</keyword>
<evidence type="ECO:0000256" key="1">
    <source>
        <dbReference type="ARBA" id="ARBA00004123"/>
    </source>
</evidence>
<dbReference type="GO" id="GO:0006611">
    <property type="term" value="P:protein export from nucleus"/>
    <property type="evidence" value="ECO:0007669"/>
    <property type="project" value="TreeGrafter"/>
</dbReference>
<reference evidence="11" key="1">
    <citation type="submission" date="2020-11" db="EMBL/GenBank/DDBJ databases">
        <authorList>
            <person name="Tran Van P."/>
        </authorList>
    </citation>
    <scope>NUCLEOTIDE SEQUENCE</scope>
</reference>
<dbReference type="SUPFAM" id="SSF48371">
    <property type="entry name" value="ARM repeat"/>
    <property type="match status" value="1"/>
</dbReference>
<organism evidence="11">
    <name type="scientific">Timema monikensis</name>
    <dbReference type="NCBI Taxonomy" id="170555"/>
    <lineage>
        <taxon>Eukaryota</taxon>
        <taxon>Metazoa</taxon>
        <taxon>Ecdysozoa</taxon>
        <taxon>Arthropoda</taxon>
        <taxon>Hexapoda</taxon>
        <taxon>Insecta</taxon>
        <taxon>Pterygota</taxon>
        <taxon>Neoptera</taxon>
        <taxon>Polyneoptera</taxon>
        <taxon>Phasmatodea</taxon>
        <taxon>Timematodea</taxon>
        <taxon>Timematoidea</taxon>
        <taxon>Timematidae</taxon>
        <taxon>Timema</taxon>
    </lineage>
</organism>
<evidence type="ECO:0000256" key="9">
    <source>
        <dbReference type="ARBA" id="ARBA00030693"/>
    </source>
</evidence>
<accession>A0A7R9DXG2</accession>
<dbReference type="EMBL" id="OB792653">
    <property type="protein sequence ID" value="CAD7423212.1"/>
    <property type="molecule type" value="Genomic_DNA"/>
</dbReference>
<feature type="domain" description="Importin N-terminal" evidence="10">
    <location>
        <begin position="8"/>
        <end position="82"/>
    </location>
</feature>